<keyword evidence="5 6" id="KW-0472">Membrane</keyword>
<feature type="transmembrane region" description="Helical" evidence="6">
    <location>
        <begin position="218"/>
        <end position="239"/>
    </location>
</feature>
<keyword evidence="3 6" id="KW-0812">Transmembrane</keyword>
<evidence type="ECO:0000256" key="5">
    <source>
        <dbReference type="ARBA" id="ARBA00023136"/>
    </source>
</evidence>
<dbReference type="AlphaFoldDB" id="A0A1H5HQH7"/>
<proteinExistence type="predicted"/>
<feature type="transmembrane region" description="Helical" evidence="6">
    <location>
        <begin position="177"/>
        <end position="198"/>
    </location>
</feature>
<evidence type="ECO:0000256" key="1">
    <source>
        <dbReference type="ARBA" id="ARBA00004651"/>
    </source>
</evidence>
<comment type="subcellular location">
    <subcellularLocation>
        <location evidence="1">Cell membrane</location>
        <topology evidence="1">Multi-pass membrane protein</topology>
    </subcellularLocation>
</comment>
<feature type="transmembrane region" description="Helical" evidence="6">
    <location>
        <begin position="56"/>
        <end position="76"/>
    </location>
</feature>
<dbReference type="InterPro" id="IPR036259">
    <property type="entry name" value="MFS_trans_sf"/>
</dbReference>
<dbReference type="PANTHER" id="PTHR43124:SF3">
    <property type="entry name" value="CHLORAMPHENICOL EFFLUX PUMP RV0191"/>
    <property type="match status" value="1"/>
</dbReference>
<keyword evidence="2" id="KW-1003">Cell membrane</keyword>
<organism evidence="8 9">
    <name type="scientific">Arthrobacter alpinus</name>
    <dbReference type="NCBI Taxonomy" id="656366"/>
    <lineage>
        <taxon>Bacteria</taxon>
        <taxon>Bacillati</taxon>
        <taxon>Actinomycetota</taxon>
        <taxon>Actinomycetes</taxon>
        <taxon>Micrococcales</taxon>
        <taxon>Micrococcaceae</taxon>
        <taxon>Arthrobacter</taxon>
    </lineage>
</organism>
<dbReference type="SUPFAM" id="SSF103473">
    <property type="entry name" value="MFS general substrate transporter"/>
    <property type="match status" value="1"/>
</dbReference>
<evidence type="ECO:0000259" key="7">
    <source>
        <dbReference type="PROSITE" id="PS50850"/>
    </source>
</evidence>
<evidence type="ECO:0000256" key="2">
    <source>
        <dbReference type="ARBA" id="ARBA00022475"/>
    </source>
</evidence>
<sequence length="398" mass="41178">MTQVQHGLEETQRSSRFPIWHILTLTASGFLTIMLETMPAGILPQISQGLSVSESAAGQFVSVYALGSIVGAIPIIRATMRFPRRHLLVAALIGYVLTSLAVAVAPTFAVAIGARFVAGMFAGVLWGIIAGIAGRIVSKEHRGRALTIALAGTPIALAVGTPAATLLTGLIGWRFTFATMALFAAVLIVWVLSVLPVLPGQDKAEQTPLLQVFKLRGLVPVLVTAVLYVTAHNLFYTYIASFLAPLGMSDAVSAVLLVFGVGSLISIVVTGTLIDRHLRALMISSTSLFGAAMISLGLLAEAPFAVFVGSAAWGLAFGGAASLLQTAMMQVADTAVDAAQSVMVTGWNVGIAAGGILGGVLLGSLGSDSLVWATALLIVIALAVVVVSRRHAFPPSSN</sequence>
<dbReference type="Pfam" id="PF07690">
    <property type="entry name" value="MFS_1"/>
    <property type="match status" value="1"/>
</dbReference>
<feature type="transmembrane region" description="Helical" evidence="6">
    <location>
        <begin position="251"/>
        <end position="273"/>
    </location>
</feature>
<evidence type="ECO:0000256" key="3">
    <source>
        <dbReference type="ARBA" id="ARBA00022692"/>
    </source>
</evidence>
<evidence type="ECO:0000313" key="8">
    <source>
        <dbReference type="EMBL" id="SEE30183.1"/>
    </source>
</evidence>
<reference evidence="8 9" key="1">
    <citation type="submission" date="2016-10" db="EMBL/GenBank/DDBJ databases">
        <authorList>
            <person name="de Groot N.N."/>
        </authorList>
    </citation>
    <scope>NUCLEOTIDE SEQUENCE [LARGE SCALE GENOMIC DNA]</scope>
    <source>
        <strain evidence="8 9">DSM 22274</strain>
    </source>
</reference>
<feature type="transmembrane region" description="Helical" evidence="6">
    <location>
        <begin position="88"/>
        <end position="110"/>
    </location>
</feature>
<dbReference type="Proteomes" id="UP000182725">
    <property type="component" value="Unassembled WGS sequence"/>
</dbReference>
<dbReference type="GO" id="GO:0022857">
    <property type="term" value="F:transmembrane transporter activity"/>
    <property type="evidence" value="ECO:0007669"/>
    <property type="project" value="InterPro"/>
</dbReference>
<evidence type="ECO:0000256" key="4">
    <source>
        <dbReference type="ARBA" id="ARBA00022989"/>
    </source>
</evidence>
<dbReference type="PANTHER" id="PTHR43124">
    <property type="entry name" value="PURINE EFFLUX PUMP PBUE"/>
    <property type="match status" value="1"/>
</dbReference>
<accession>A0A1H5HQH7</accession>
<dbReference type="InterPro" id="IPR020846">
    <property type="entry name" value="MFS_dom"/>
</dbReference>
<feature type="transmembrane region" description="Helical" evidence="6">
    <location>
        <begin position="149"/>
        <end position="171"/>
    </location>
</feature>
<feature type="transmembrane region" description="Helical" evidence="6">
    <location>
        <begin position="280"/>
        <end position="298"/>
    </location>
</feature>
<protein>
    <submittedName>
        <fullName evidence="8">Predicted arabinose efflux permease, MFS family</fullName>
    </submittedName>
</protein>
<feature type="domain" description="Major facilitator superfamily (MFS) profile" evidence="7">
    <location>
        <begin position="21"/>
        <end position="393"/>
    </location>
</feature>
<dbReference type="CDD" id="cd17324">
    <property type="entry name" value="MFS_NepI_like"/>
    <property type="match status" value="1"/>
</dbReference>
<feature type="transmembrane region" description="Helical" evidence="6">
    <location>
        <begin position="304"/>
        <end position="324"/>
    </location>
</feature>
<dbReference type="InterPro" id="IPR050189">
    <property type="entry name" value="MFS_Efflux_Transporters"/>
</dbReference>
<dbReference type="InterPro" id="IPR011701">
    <property type="entry name" value="MFS"/>
</dbReference>
<dbReference type="PROSITE" id="PS50850">
    <property type="entry name" value="MFS"/>
    <property type="match status" value="1"/>
</dbReference>
<evidence type="ECO:0000256" key="6">
    <source>
        <dbReference type="SAM" id="Phobius"/>
    </source>
</evidence>
<evidence type="ECO:0000313" key="9">
    <source>
        <dbReference type="Proteomes" id="UP000182725"/>
    </source>
</evidence>
<dbReference type="GO" id="GO:0005886">
    <property type="term" value="C:plasma membrane"/>
    <property type="evidence" value="ECO:0007669"/>
    <property type="project" value="UniProtKB-SubCell"/>
</dbReference>
<feature type="transmembrane region" description="Helical" evidence="6">
    <location>
        <begin position="370"/>
        <end position="388"/>
    </location>
</feature>
<dbReference type="EMBL" id="FNTV01000001">
    <property type="protein sequence ID" value="SEE30183.1"/>
    <property type="molecule type" value="Genomic_DNA"/>
</dbReference>
<feature type="transmembrane region" description="Helical" evidence="6">
    <location>
        <begin position="20"/>
        <end position="44"/>
    </location>
</feature>
<feature type="transmembrane region" description="Helical" evidence="6">
    <location>
        <begin position="345"/>
        <end position="364"/>
    </location>
</feature>
<gene>
    <name evidence="8" type="ORF">SAMN04489740_1080</name>
</gene>
<dbReference type="RefSeq" id="WP_074710883.1">
    <property type="nucleotide sequence ID" value="NZ_FNTV01000001.1"/>
</dbReference>
<dbReference type="Gene3D" id="1.20.1250.20">
    <property type="entry name" value="MFS general substrate transporter like domains"/>
    <property type="match status" value="1"/>
</dbReference>
<feature type="transmembrane region" description="Helical" evidence="6">
    <location>
        <begin position="116"/>
        <end position="137"/>
    </location>
</feature>
<keyword evidence="4 6" id="KW-1133">Transmembrane helix</keyword>
<name>A0A1H5HQH7_9MICC</name>